<dbReference type="InterPro" id="IPR037051">
    <property type="entry name" value="4-carb_acid_sugar_kinase_N_sf"/>
</dbReference>
<dbReference type="InterPro" id="IPR010737">
    <property type="entry name" value="4-carb_acid_sugar_kinase_N"/>
</dbReference>
<dbReference type="Proteomes" id="UP001302806">
    <property type="component" value="Chromosome"/>
</dbReference>
<keyword evidence="2" id="KW-0418">Kinase</keyword>
<accession>A0ABY9XWU8</accession>
<dbReference type="GO" id="GO:0016301">
    <property type="term" value="F:kinase activity"/>
    <property type="evidence" value="ECO:0007669"/>
    <property type="project" value="UniProtKB-KW"/>
</dbReference>
<dbReference type="Pfam" id="PF07005">
    <property type="entry name" value="SBD_N"/>
    <property type="match status" value="1"/>
</dbReference>
<dbReference type="Gene3D" id="3.40.980.20">
    <property type="entry name" value="Four-carbon acid sugar kinase, nucleotide binding domain"/>
    <property type="match status" value="1"/>
</dbReference>
<evidence type="ECO:0000313" key="2">
    <source>
        <dbReference type="EMBL" id="WNH10427.1"/>
    </source>
</evidence>
<evidence type="ECO:0000313" key="3">
    <source>
        <dbReference type="Proteomes" id="UP001302806"/>
    </source>
</evidence>
<proteinExistence type="predicted"/>
<sequence length="421" mass="47586">MITVIADDLTGAAEIAGICLRYGIQVAFGIDTIPEKEATVNIIATDTRSMTEDEAYETHFHLAEEIISNTNNIIFKKCDSVLRGHVLTELSALLDSKKKDHVLLQPSNPLGNRCIKNASYTINDVLIENTDFALDPDFPLKGSLVKRLLLDRSSKKDTMEVFTGKIKEINLKGIYIPDCNSVEELSKCINLYHEETIIAGSAAFFEQFLIKMKLATSKIKKQKHSFTSNYLLLSGSTHTNSVQFSKNLEKTNCPLVTFPDSLLEDKLNETALSDFIIKIADHYNEHKKVALKVSNNVIQLKNSTLNLKTRMSLVAKRFVETSNTNELFIEGGATAYDLFNELHWKSFTPIEELASGVVRMQYDKNPNQFITIKPGSYKCTRWFNKLVYLKLETKHLNDKLKRNSLESYSWIYFGNGNGSEI</sequence>
<dbReference type="SUPFAM" id="SSF142764">
    <property type="entry name" value="YgbK-like"/>
    <property type="match status" value="1"/>
</dbReference>
<name>A0ABY9XWU8_9FLAO</name>
<dbReference type="InterPro" id="IPR042213">
    <property type="entry name" value="NBD_C_sf"/>
</dbReference>
<reference evidence="2 3" key="1">
    <citation type="submission" date="2023-09" db="EMBL/GenBank/DDBJ databases">
        <title>Thalassobella suaedae gen. nov., sp. nov., a marine bacterium of the family Flavobacteriaceae isolated from a halophyte Suaeda japonica.</title>
        <authorList>
            <person name="Lee S.Y."/>
            <person name="Hwang C.Y."/>
        </authorList>
    </citation>
    <scope>NUCLEOTIDE SEQUENCE [LARGE SCALE GENOMIC DNA]</scope>
    <source>
        <strain evidence="2 3">HL-DH14</strain>
    </source>
</reference>
<dbReference type="RefSeq" id="WP_415866693.1">
    <property type="nucleotide sequence ID" value="NZ_CP134537.1"/>
</dbReference>
<keyword evidence="2" id="KW-0808">Transferase</keyword>
<protein>
    <submittedName>
        <fullName evidence="2">Four-carbon acid sugar kinase family protein</fullName>
    </submittedName>
</protein>
<dbReference type="EMBL" id="CP134537">
    <property type="protein sequence ID" value="WNH10427.1"/>
    <property type="molecule type" value="Genomic_DNA"/>
</dbReference>
<evidence type="ECO:0000259" key="1">
    <source>
        <dbReference type="Pfam" id="PF07005"/>
    </source>
</evidence>
<organism evidence="2 3">
    <name type="scientific">Thalassobellus suaedae</name>
    <dbReference type="NCBI Taxonomy" id="3074124"/>
    <lineage>
        <taxon>Bacteria</taxon>
        <taxon>Pseudomonadati</taxon>
        <taxon>Bacteroidota</taxon>
        <taxon>Flavobacteriia</taxon>
        <taxon>Flavobacteriales</taxon>
        <taxon>Flavobacteriaceae</taxon>
        <taxon>Thalassobellus</taxon>
    </lineage>
</organism>
<gene>
    <name evidence="2" type="ORF">RHP51_07145</name>
</gene>
<dbReference type="Gene3D" id="3.40.50.10840">
    <property type="entry name" value="Putative sugar-binding, N-terminal domain"/>
    <property type="match status" value="1"/>
</dbReference>
<feature type="domain" description="Four-carbon acid sugar kinase N-terminal" evidence="1">
    <location>
        <begin position="2"/>
        <end position="203"/>
    </location>
</feature>